<dbReference type="GO" id="GO:0016787">
    <property type="term" value="F:hydrolase activity"/>
    <property type="evidence" value="ECO:0007669"/>
    <property type="project" value="UniProtKB-UniRule"/>
</dbReference>
<feature type="region of interest" description="Disordered" evidence="10">
    <location>
        <begin position="43"/>
        <end position="130"/>
    </location>
</feature>
<evidence type="ECO:0000256" key="6">
    <source>
        <dbReference type="ARBA" id="ARBA00034617"/>
    </source>
</evidence>
<dbReference type="GeneID" id="66053951"/>
<dbReference type="Gene3D" id="3.40.50.300">
    <property type="entry name" value="P-loop containing nucleotide triphosphate hydrolases"/>
    <property type="match status" value="4"/>
</dbReference>
<feature type="region of interest" description="Disordered" evidence="10">
    <location>
        <begin position="750"/>
        <end position="783"/>
    </location>
</feature>
<keyword evidence="14" id="KW-1185">Reference proteome</keyword>
<dbReference type="EC" id="5.6.2.4" evidence="7"/>
<feature type="compositionally biased region" description="Low complexity" evidence="10">
    <location>
        <begin position="89"/>
        <end position="127"/>
    </location>
</feature>
<reference evidence="13 14" key="1">
    <citation type="journal article" date="2007" name="Science">
        <title>The Chlamydomonas genome reveals the evolution of key animal and plant functions.</title>
        <authorList>
            <person name="Merchant S.S."/>
            <person name="Prochnik S.E."/>
            <person name="Vallon O."/>
            <person name="Harris E.H."/>
            <person name="Karpowicz S.J."/>
            <person name="Witman G.B."/>
            <person name="Terry A."/>
            <person name="Salamov A."/>
            <person name="Fritz-Laylin L.K."/>
            <person name="Marechal-Drouard L."/>
            <person name="Marshall W.F."/>
            <person name="Qu L.H."/>
            <person name="Nelson D.R."/>
            <person name="Sanderfoot A.A."/>
            <person name="Spalding M.H."/>
            <person name="Kapitonov V.V."/>
            <person name="Ren Q."/>
            <person name="Ferris P."/>
            <person name="Lindquist E."/>
            <person name="Shapiro H."/>
            <person name="Lucas S.M."/>
            <person name="Grimwood J."/>
            <person name="Schmutz J."/>
            <person name="Cardol P."/>
            <person name="Cerutti H."/>
            <person name="Chanfreau G."/>
            <person name="Chen C.L."/>
            <person name="Cognat V."/>
            <person name="Croft M.T."/>
            <person name="Dent R."/>
            <person name="Dutcher S."/>
            <person name="Fernandez E."/>
            <person name="Fukuzawa H."/>
            <person name="Gonzalez-Ballester D."/>
            <person name="Gonzalez-Halphen D."/>
            <person name="Hallmann A."/>
            <person name="Hanikenne M."/>
            <person name="Hippler M."/>
            <person name="Inwood W."/>
            <person name="Jabbari K."/>
            <person name="Kalanon M."/>
            <person name="Kuras R."/>
            <person name="Lefebvre P.A."/>
            <person name="Lemaire S.D."/>
            <person name="Lobanov A.V."/>
            <person name="Lohr M."/>
            <person name="Manuell A."/>
            <person name="Meier I."/>
            <person name="Mets L."/>
            <person name="Mittag M."/>
            <person name="Mittelmeier T."/>
            <person name="Moroney J.V."/>
            <person name="Moseley J."/>
            <person name="Napoli C."/>
            <person name="Nedelcu A.M."/>
            <person name="Niyogi K."/>
            <person name="Novoselov S.V."/>
            <person name="Paulsen I.T."/>
            <person name="Pazour G."/>
            <person name="Purton S."/>
            <person name="Ral J.P."/>
            <person name="Riano-Pachon D.M."/>
            <person name="Riekhof W."/>
            <person name="Rymarquis L."/>
            <person name="Schroda M."/>
            <person name="Stern D."/>
            <person name="Umen J."/>
            <person name="Willows R."/>
            <person name="Wilson N."/>
            <person name="Zimmer S.L."/>
            <person name="Allmer J."/>
            <person name="Balk J."/>
            <person name="Bisova K."/>
            <person name="Chen C.J."/>
            <person name="Elias M."/>
            <person name="Gendler K."/>
            <person name="Hauser C."/>
            <person name="Lamb M.R."/>
            <person name="Ledford H."/>
            <person name="Long J.C."/>
            <person name="Minagawa J."/>
            <person name="Page M.D."/>
            <person name="Pan J."/>
            <person name="Pootakham W."/>
            <person name="Roje S."/>
            <person name="Rose A."/>
            <person name="Stahlberg E."/>
            <person name="Terauchi A.M."/>
            <person name="Yang P."/>
            <person name="Ball S."/>
            <person name="Bowler C."/>
            <person name="Dieckmann C.L."/>
            <person name="Gladyshev V.N."/>
            <person name="Green P."/>
            <person name="Jorgensen R."/>
            <person name="Mayfield S."/>
            <person name="Mueller-Roeber B."/>
            <person name="Rajamani S."/>
            <person name="Sayre R.T."/>
            <person name="Brokstein P."/>
            <person name="Dubchak I."/>
            <person name="Goodstein D."/>
            <person name="Hornick L."/>
            <person name="Huang Y.W."/>
            <person name="Jhaveri J."/>
            <person name="Luo Y."/>
            <person name="Martinez D."/>
            <person name="Ngau W.C."/>
            <person name="Otillar B."/>
            <person name="Poliakov A."/>
            <person name="Porter A."/>
            <person name="Szajkowski L."/>
            <person name="Werner G."/>
            <person name="Zhou K."/>
            <person name="Grigoriev I.V."/>
            <person name="Rokhsar D.S."/>
            <person name="Grossman A.R."/>
        </authorList>
    </citation>
    <scope>NUCLEOTIDE SEQUENCE [LARGE SCALE GENOMIC DNA]</scope>
    <source>
        <strain evidence="14">CC-503</strain>
    </source>
</reference>
<evidence type="ECO:0000256" key="9">
    <source>
        <dbReference type="PROSITE-ProRule" id="PRU00560"/>
    </source>
</evidence>
<evidence type="ECO:0000256" key="4">
    <source>
        <dbReference type="ARBA" id="ARBA00022840"/>
    </source>
</evidence>
<dbReference type="PROSITE" id="PS51217">
    <property type="entry name" value="UVRD_HELICASE_CTER"/>
    <property type="match status" value="1"/>
</dbReference>
<dbReference type="PANTHER" id="PTHR11070:SF2">
    <property type="entry name" value="ATP-DEPENDENT DNA HELICASE SRS2"/>
    <property type="match status" value="1"/>
</dbReference>
<gene>
    <name evidence="13" type="ORF">CHLRE_07g314400v5</name>
</gene>
<dbReference type="FunCoup" id="A0A2K3DIJ9">
    <property type="interactions" value="435"/>
</dbReference>
<dbReference type="GO" id="GO:0043138">
    <property type="term" value="F:3'-5' DNA helicase activity"/>
    <property type="evidence" value="ECO:0000318"/>
    <property type="project" value="GO_Central"/>
</dbReference>
<evidence type="ECO:0000256" key="3">
    <source>
        <dbReference type="ARBA" id="ARBA00022806"/>
    </source>
</evidence>
<feature type="compositionally biased region" description="Gly residues" evidence="10">
    <location>
        <begin position="275"/>
        <end position="290"/>
    </location>
</feature>
<organism evidence="13 14">
    <name type="scientific">Chlamydomonas reinhardtii</name>
    <name type="common">Chlamydomonas smithii</name>
    <dbReference type="NCBI Taxonomy" id="3055"/>
    <lineage>
        <taxon>Eukaryota</taxon>
        <taxon>Viridiplantae</taxon>
        <taxon>Chlorophyta</taxon>
        <taxon>core chlorophytes</taxon>
        <taxon>Chlorophyceae</taxon>
        <taxon>CS clade</taxon>
        <taxon>Chlamydomonadales</taxon>
        <taxon>Chlamydomonadaceae</taxon>
        <taxon>Chlamydomonas</taxon>
    </lineage>
</organism>
<dbReference type="Gene3D" id="1.10.486.10">
    <property type="entry name" value="PCRA, domain 4"/>
    <property type="match status" value="1"/>
</dbReference>
<evidence type="ECO:0000256" key="8">
    <source>
        <dbReference type="ARBA" id="ARBA00048988"/>
    </source>
</evidence>
<evidence type="ECO:0000256" key="1">
    <source>
        <dbReference type="ARBA" id="ARBA00022741"/>
    </source>
</evidence>
<sequence length="1127" mass="116006">MLQRGCTFDCSANTRATCNANPLLQLGGLAAGPTARLSRPLLASGSRTRRATAGPCPWALPASSRGAQRPTSKPQSGSSSKAASKRAPHGGAAPQEPAAQPGSTTTPTTPSTPTSSSSAPSAAGSSPVEGLNEEQLAACLADAPVARVKAGPGSGKTRVVVARVQHLVAERGVPPHRILAITFTNKAANELKERLAAAGCGVAEAAAAGSGAGGGGGGPVAKTFHGLGAWMLRQSVPAAPQLGVTPGFKVLDADQSDKLMRRAVREVEQLQQQAAGGGGGGGGGGSGAVSGAGDSSASSNSSNSRNGSSSSGDGSSSSSSRPLPVALPALPADELTSRAVAILGERLSDLIPDLKMRLAAAAPTVPEGRELDAATRLPAAEPGQARAQAALPPAAPEASRVARGVDDKAAGDKRAVAARWHRKQVQAYLCMYQRLLREHNAFDFSDLIAQPVRLLAARPDLAAGWRRRFDHILVDEFQDTDPAQYELIKLLLRPPSAPSDPGTHLFVVGDPDQAIYGWRGAEVGHMRDLLPRDFPHTATFLMSTNYRSDPHIVAAADKVLWAGQPTTSPRSSSSSLSSSSRSSSSSSAQARELYKAPVPARPPSAAGAAAVLRGLVFPDPQAEARWVAGRVVGWANSGELGPRGARRLGEVAVLYRNRDMSRPLEEALTLRGVPYTVVGGQPFWSYADVADAVAYLHILMDPLRCDVFLERVINEPKRGLGDTSLDKLRTAARERRSTLSRLIFEDCLQGADGGSSSSSGDSSSSSGDSSSSSGGSSSSSGSSGSIGGVAAESAAAAPLALAGGLVREDWVLSPELATVEGAAGIAASFAPEVGEGSPLHAIKLTKAAKQGLQSLRGLLVCLRRMAARGAAVSELLAAALALSGYRAALLQAEAEGAGRRAASSKKKTVAEEASERLERLAQLQELAASPGVWVTHDDPLEPQPGGEEAAAAGEAELAGEPGEEAERPSASSSASEAPAPQEPGPTAATAGAAVVSRGLAGVGRFLEHAALVTGADMADSGGGRGGRGGRGSGSGAVRLMTLHASKGLEFQRVFIVGVEDGLLPSARSAADPHRLGEERRLFYVGVTRAKDQLFLCRCKQRLMYGRPEALQQSPFLRHLQLKEEVLQ</sequence>
<keyword evidence="5" id="KW-0413">Isomerase</keyword>
<dbReference type="AlphaFoldDB" id="A0A2K3DIJ9"/>
<protein>
    <recommendedName>
        <fullName evidence="7">DNA 3'-5' helicase</fullName>
        <ecNumber evidence="7">5.6.2.4</ecNumber>
    </recommendedName>
</protein>
<dbReference type="GO" id="GO:0005634">
    <property type="term" value="C:nucleus"/>
    <property type="evidence" value="ECO:0000318"/>
    <property type="project" value="GO_Central"/>
</dbReference>
<evidence type="ECO:0000256" key="5">
    <source>
        <dbReference type="ARBA" id="ARBA00023235"/>
    </source>
</evidence>
<dbReference type="InterPro" id="IPR014017">
    <property type="entry name" value="DNA_helicase_UvrD-like_C"/>
</dbReference>
<dbReference type="CDD" id="cd17932">
    <property type="entry name" value="DEXQc_UvrD"/>
    <property type="match status" value="1"/>
</dbReference>
<dbReference type="STRING" id="3055.A0A2K3DIJ9"/>
<feature type="compositionally biased region" description="Low complexity" evidence="10">
    <location>
        <begin position="568"/>
        <end position="587"/>
    </location>
</feature>
<dbReference type="InterPro" id="IPR027417">
    <property type="entry name" value="P-loop_NTPase"/>
</dbReference>
<keyword evidence="3 9" id="KW-0347">Helicase</keyword>
<comment type="catalytic activity">
    <reaction evidence="8">
        <text>ATP + H2O = ADP + phosphate + H(+)</text>
        <dbReference type="Rhea" id="RHEA:13065"/>
        <dbReference type="ChEBI" id="CHEBI:15377"/>
        <dbReference type="ChEBI" id="CHEBI:15378"/>
        <dbReference type="ChEBI" id="CHEBI:30616"/>
        <dbReference type="ChEBI" id="CHEBI:43474"/>
        <dbReference type="ChEBI" id="CHEBI:456216"/>
        <dbReference type="EC" id="5.6.2.4"/>
    </reaction>
</comment>
<dbReference type="Pfam" id="PF13361">
    <property type="entry name" value="UvrD_C"/>
    <property type="match status" value="2"/>
</dbReference>
<evidence type="ECO:0000256" key="7">
    <source>
        <dbReference type="ARBA" id="ARBA00034808"/>
    </source>
</evidence>
<feature type="region of interest" description="Disordered" evidence="10">
    <location>
        <begin position="563"/>
        <end position="602"/>
    </location>
</feature>
<feature type="compositionally biased region" description="Low complexity" evidence="10">
    <location>
        <begin position="754"/>
        <end position="783"/>
    </location>
</feature>
<dbReference type="RefSeq" id="XP_042922424.1">
    <property type="nucleotide sequence ID" value="XM_043063856.1"/>
</dbReference>
<comment type="catalytic activity">
    <reaction evidence="6">
        <text>Couples ATP hydrolysis with the unwinding of duplex DNA by translocating in the 3'-5' direction.</text>
        <dbReference type="EC" id="5.6.2.4"/>
    </reaction>
</comment>
<feature type="region of interest" description="Disordered" evidence="10">
    <location>
        <begin position="931"/>
        <end position="990"/>
    </location>
</feature>
<evidence type="ECO:0000259" key="12">
    <source>
        <dbReference type="PROSITE" id="PS51217"/>
    </source>
</evidence>
<dbReference type="PANTHER" id="PTHR11070">
    <property type="entry name" value="UVRD / RECB / PCRA DNA HELICASE FAMILY MEMBER"/>
    <property type="match status" value="1"/>
</dbReference>
<feature type="compositionally biased region" description="Low complexity" evidence="10">
    <location>
        <begin position="968"/>
        <end position="990"/>
    </location>
</feature>
<dbReference type="GO" id="GO:0005524">
    <property type="term" value="F:ATP binding"/>
    <property type="evidence" value="ECO:0007669"/>
    <property type="project" value="UniProtKB-UniRule"/>
</dbReference>
<evidence type="ECO:0000256" key="10">
    <source>
        <dbReference type="SAM" id="MobiDB-lite"/>
    </source>
</evidence>
<dbReference type="GO" id="GO:0000725">
    <property type="term" value="P:recombinational repair"/>
    <property type="evidence" value="ECO:0000318"/>
    <property type="project" value="GO_Central"/>
</dbReference>
<keyword evidence="1 9" id="KW-0547">Nucleotide-binding</keyword>
<dbReference type="SUPFAM" id="SSF52540">
    <property type="entry name" value="P-loop containing nucleoside triphosphate hydrolases"/>
    <property type="match status" value="1"/>
</dbReference>
<feature type="compositionally biased region" description="Low complexity" evidence="10">
    <location>
        <begin position="943"/>
        <end position="960"/>
    </location>
</feature>
<feature type="domain" description="UvrD-like helicase ATP-binding" evidence="11">
    <location>
        <begin position="129"/>
        <end position="549"/>
    </location>
</feature>
<dbReference type="KEGG" id="cre:CHLRE_07g314400v5"/>
<dbReference type="InParanoid" id="A0A2K3DIJ9"/>
<evidence type="ECO:0000259" key="11">
    <source>
        <dbReference type="PROSITE" id="PS51198"/>
    </source>
</evidence>
<name>A0A2K3DIJ9_CHLRE</name>
<dbReference type="PROSITE" id="PS51198">
    <property type="entry name" value="UVRD_HELICASE_ATP_BIND"/>
    <property type="match status" value="1"/>
</dbReference>
<evidence type="ECO:0000313" key="13">
    <source>
        <dbReference type="EMBL" id="PNW80363.1"/>
    </source>
</evidence>
<accession>A0A2K3DIJ9</accession>
<feature type="compositionally biased region" description="Low complexity" evidence="10">
    <location>
        <begin position="382"/>
        <end position="398"/>
    </location>
</feature>
<evidence type="ECO:0000313" key="14">
    <source>
        <dbReference type="Proteomes" id="UP000006906"/>
    </source>
</evidence>
<feature type="compositionally biased region" description="Low complexity" evidence="10">
    <location>
        <begin position="291"/>
        <end position="325"/>
    </location>
</feature>
<dbReference type="GO" id="GO:0003677">
    <property type="term" value="F:DNA binding"/>
    <property type="evidence" value="ECO:0007669"/>
    <property type="project" value="InterPro"/>
</dbReference>
<dbReference type="CDD" id="cd18807">
    <property type="entry name" value="SF1_C_UvrD"/>
    <property type="match status" value="1"/>
</dbReference>
<dbReference type="InterPro" id="IPR014016">
    <property type="entry name" value="UvrD-like_ATP-bd"/>
</dbReference>
<keyword evidence="4 9" id="KW-0067">ATP-binding</keyword>
<proteinExistence type="predicted"/>
<dbReference type="InterPro" id="IPR000212">
    <property type="entry name" value="DNA_helicase_UvrD/REP"/>
</dbReference>
<feature type="region of interest" description="Disordered" evidence="10">
    <location>
        <begin position="271"/>
        <end position="325"/>
    </location>
</feature>
<feature type="region of interest" description="Disordered" evidence="10">
    <location>
        <begin position="382"/>
        <end position="406"/>
    </location>
</feature>
<dbReference type="Pfam" id="PF00580">
    <property type="entry name" value="UvrD-helicase"/>
    <property type="match status" value="1"/>
</dbReference>
<dbReference type="EMBL" id="CM008968">
    <property type="protein sequence ID" value="PNW80363.1"/>
    <property type="molecule type" value="Genomic_DNA"/>
</dbReference>
<feature type="binding site" evidence="9">
    <location>
        <begin position="150"/>
        <end position="157"/>
    </location>
    <ligand>
        <name>ATP</name>
        <dbReference type="ChEBI" id="CHEBI:30616"/>
    </ligand>
</feature>
<feature type="domain" description="UvrD-like helicase C-terminal" evidence="12">
    <location>
        <begin position="581"/>
        <end position="1047"/>
    </location>
</feature>
<evidence type="ECO:0000256" key="2">
    <source>
        <dbReference type="ARBA" id="ARBA00022801"/>
    </source>
</evidence>
<dbReference type="Gramene" id="PNW80363">
    <property type="protein sequence ID" value="PNW80363"/>
    <property type="gene ID" value="CHLRE_07g314400v5"/>
</dbReference>
<dbReference type="OrthoDB" id="542744at2759"/>
<dbReference type="Proteomes" id="UP000006906">
    <property type="component" value="Chromosome 7"/>
</dbReference>
<keyword evidence="2 9" id="KW-0378">Hydrolase</keyword>
<feature type="compositionally biased region" description="Low complexity" evidence="10">
    <location>
        <begin position="70"/>
        <end position="82"/>
    </location>
</feature>